<evidence type="ECO:0000313" key="2">
    <source>
        <dbReference type="Proteomes" id="UP000012249"/>
    </source>
</evidence>
<proteinExistence type="predicted"/>
<evidence type="ECO:0000313" key="1">
    <source>
        <dbReference type="EMBL" id="EMY15906.1"/>
    </source>
</evidence>
<comment type="caution">
    <text evidence="1">The sequence shown here is derived from an EMBL/GenBank/DDBJ whole genome shotgun (WGS) entry which is preliminary data.</text>
</comment>
<name>N1UCL2_9LEPT</name>
<sequence length="40" mass="4657">MKFFETPIRNIPRLIADNILHHGMMVAALGMYFIKNPIQN</sequence>
<accession>N1UCL2</accession>
<reference evidence="1 2" key="1">
    <citation type="submission" date="2013-02" db="EMBL/GenBank/DDBJ databases">
        <authorList>
            <person name="Harkins D.M."/>
            <person name="Durkin A.S."/>
            <person name="Brinkac L.M."/>
            <person name="Haft D.H."/>
            <person name="Selengut J.D."/>
            <person name="Sanka R."/>
            <person name="DePew J."/>
            <person name="Purushe J."/>
            <person name="Haake D.A."/>
            <person name="Matsunaga J."/>
            <person name="Vinetz J.M."/>
            <person name="Sutton G.G."/>
            <person name="Nierman W.C."/>
            <person name="Fouts D.E."/>
        </authorList>
    </citation>
    <scope>NUCLEOTIDE SEQUENCE [LARGE SCALE GENOMIC DNA]</scope>
    <source>
        <strain evidence="1 2">Ecochallenge</strain>
    </source>
</reference>
<gene>
    <name evidence="1" type="ORF">LEP1GSC043_2192</name>
</gene>
<dbReference type="AlphaFoldDB" id="N1UCL2"/>
<dbReference type="EMBL" id="AHMI02000057">
    <property type="protein sequence ID" value="EMY15906.1"/>
    <property type="molecule type" value="Genomic_DNA"/>
</dbReference>
<organism evidence="1 2">
    <name type="scientific">Leptospira weilii str. Ecochallenge</name>
    <dbReference type="NCBI Taxonomy" id="1049986"/>
    <lineage>
        <taxon>Bacteria</taxon>
        <taxon>Pseudomonadati</taxon>
        <taxon>Spirochaetota</taxon>
        <taxon>Spirochaetia</taxon>
        <taxon>Leptospirales</taxon>
        <taxon>Leptospiraceae</taxon>
        <taxon>Leptospira</taxon>
    </lineage>
</organism>
<dbReference type="Proteomes" id="UP000012249">
    <property type="component" value="Unassembled WGS sequence"/>
</dbReference>
<protein>
    <submittedName>
        <fullName evidence="1">Uncharacterized protein</fullName>
    </submittedName>
</protein>